<accession>A0A9N9QT79</accession>
<dbReference type="PRINTS" id="PR00081">
    <property type="entry name" value="GDHRDH"/>
</dbReference>
<reference evidence="3" key="1">
    <citation type="submission" date="2022-01" db="EMBL/GenBank/DDBJ databases">
        <authorList>
            <person name="King R."/>
        </authorList>
    </citation>
    <scope>NUCLEOTIDE SEQUENCE</scope>
</reference>
<keyword evidence="2" id="KW-0472">Membrane</keyword>
<dbReference type="PANTHER" id="PTHR43157">
    <property type="entry name" value="PHOSPHATIDYLINOSITOL-GLYCAN BIOSYNTHESIS CLASS F PROTEIN-RELATED"/>
    <property type="match status" value="1"/>
</dbReference>
<dbReference type="Pfam" id="PF00106">
    <property type="entry name" value="adh_short"/>
    <property type="match status" value="1"/>
</dbReference>
<proteinExistence type="predicted"/>
<dbReference type="InterPro" id="IPR036291">
    <property type="entry name" value="NAD(P)-bd_dom_sf"/>
</dbReference>
<sequence length="286" mass="32239">MHLLFWILIAVAVILIAIIVGIKLWVKLTTGWCRNDVRLVGKTAIITGANTGIGYETAADFAKRGARVILACRNVARGKEAEEKITRATNNRNVIFKQMDLASFQSIKAFAEDIKKNEERQINIYSNKQKPNCNIISEDGLLLPMQINYFGHFLLTNLLLDLIKSTPNSRIVNVASIGAKWTREFDVTKLNEFPEHNSQADLLVYSWSKLCNILFTIELADRLKGTSSSIEGAQTTIYCSTEKAIENFSGEHFEDCRRVARYPTAQDPELAKKLWVVSEELVKLNT</sequence>
<evidence type="ECO:0000313" key="4">
    <source>
        <dbReference type="Proteomes" id="UP001152799"/>
    </source>
</evidence>
<keyword evidence="2" id="KW-0812">Transmembrane</keyword>
<dbReference type="InterPro" id="IPR002347">
    <property type="entry name" value="SDR_fam"/>
</dbReference>
<gene>
    <name evidence="3" type="ORF">CEUTPL_LOCUS14163</name>
</gene>
<name>A0A9N9QT79_9CUCU</name>
<feature type="transmembrane region" description="Helical" evidence="2">
    <location>
        <begin position="6"/>
        <end position="26"/>
    </location>
</feature>
<dbReference type="PANTHER" id="PTHR43157:SF31">
    <property type="entry name" value="PHOSPHATIDYLINOSITOL-GLYCAN BIOSYNTHESIS CLASS F PROTEIN"/>
    <property type="match status" value="1"/>
</dbReference>
<keyword evidence="1" id="KW-0560">Oxidoreductase</keyword>
<dbReference type="SUPFAM" id="SSF51735">
    <property type="entry name" value="NAD(P)-binding Rossmann-fold domains"/>
    <property type="match status" value="1"/>
</dbReference>
<evidence type="ECO:0000256" key="1">
    <source>
        <dbReference type="ARBA" id="ARBA00023002"/>
    </source>
</evidence>
<dbReference type="AlphaFoldDB" id="A0A9N9QT79"/>
<keyword evidence="4" id="KW-1185">Reference proteome</keyword>
<dbReference type="OrthoDB" id="191139at2759"/>
<evidence type="ECO:0008006" key="5">
    <source>
        <dbReference type="Google" id="ProtNLM"/>
    </source>
</evidence>
<dbReference type="EMBL" id="OU892285">
    <property type="protein sequence ID" value="CAG9773777.1"/>
    <property type="molecule type" value="Genomic_DNA"/>
</dbReference>
<dbReference type="GO" id="GO:0016491">
    <property type="term" value="F:oxidoreductase activity"/>
    <property type="evidence" value="ECO:0007669"/>
    <property type="project" value="UniProtKB-KW"/>
</dbReference>
<organism evidence="3 4">
    <name type="scientific">Ceutorhynchus assimilis</name>
    <name type="common">cabbage seed weevil</name>
    <dbReference type="NCBI Taxonomy" id="467358"/>
    <lineage>
        <taxon>Eukaryota</taxon>
        <taxon>Metazoa</taxon>
        <taxon>Ecdysozoa</taxon>
        <taxon>Arthropoda</taxon>
        <taxon>Hexapoda</taxon>
        <taxon>Insecta</taxon>
        <taxon>Pterygota</taxon>
        <taxon>Neoptera</taxon>
        <taxon>Endopterygota</taxon>
        <taxon>Coleoptera</taxon>
        <taxon>Polyphaga</taxon>
        <taxon>Cucujiformia</taxon>
        <taxon>Curculionidae</taxon>
        <taxon>Ceutorhynchinae</taxon>
        <taxon>Ceutorhynchus</taxon>
    </lineage>
</organism>
<dbReference type="Proteomes" id="UP001152799">
    <property type="component" value="Chromosome 9"/>
</dbReference>
<dbReference type="Gene3D" id="3.40.50.720">
    <property type="entry name" value="NAD(P)-binding Rossmann-like Domain"/>
    <property type="match status" value="1"/>
</dbReference>
<keyword evidence="2" id="KW-1133">Transmembrane helix</keyword>
<protein>
    <recommendedName>
        <fullName evidence="5">Retinol dehydrogenase 13</fullName>
    </recommendedName>
</protein>
<evidence type="ECO:0000313" key="3">
    <source>
        <dbReference type="EMBL" id="CAG9773777.1"/>
    </source>
</evidence>
<evidence type="ECO:0000256" key="2">
    <source>
        <dbReference type="SAM" id="Phobius"/>
    </source>
</evidence>